<feature type="short sequence motif" description="Gly-cisPro motif, important for rejection of L-amino acids" evidence="2">
    <location>
        <begin position="137"/>
        <end position="138"/>
    </location>
</feature>
<dbReference type="GO" id="GO:0043908">
    <property type="term" value="F:Ser(Gly)-tRNA(Ala) hydrolase activity"/>
    <property type="evidence" value="ECO:0007669"/>
    <property type="project" value="UniProtKB-UniRule"/>
</dbReference>
<comment type="domain">
    <text evidence="2">A Gly-cisPro motif from one monomer fits into the active site of the other monomer to allow specific chiral rejection of L-amino acids.</text>
</comment>
<protein>
    <recommendedName>
        <fullName evidence="2">D-aminoacyl-tRNA deacylase</fullName>
        <shortName evidence="2">DTD</shortName>
        <ecNumber evidence="2">3.1.1.96</ecNumber>
    </recommendedName>
    <alternativeName>
        <fullName evidence="2">Gly-tRNA(Ala) deacylase</fullName>
        <ecNumber evidence="2">3.1.1.-</ecNumber>
    </alternativeName>
</protein>
<dbReference type="OrthoDB" id="9801395at2"/>
<dbReference type="PANTHER" id="PTHR10472:SF5">
    <property type="entry name" value="D-AMINOACYL-TRNA DEACYLASE 1"/>
    <property type="match status" value="1"/>
</dbReference>
<comment type="similarity">
    <text evidence="1 2">Belongs to the DTD family.</text>
</comment>
<dbReference type="EMBL" id="SJPH01000008">
    <property type="protein sequence ID" value="TWT41555.1"/>
    <property type="molecule type" value="Genomic_DNA"/>
</dbReference>
<dbReference type="InterPro" id="IPR003732">
    <property type="entry name" value="Daa-tRNA_deacyls_DTD"/>
</dbReference>
<dbReference type="NCBIfam" id="TIGR00256">
    <property type="entry name" value="D-aminoacyl-tRNA deacylase"/>
    <property type="match status" value="1"/>
</dbReference>
<dbReference type="Proteomes" id="UP000318995">
    <property type="component" value="Unassembled WGS sequence"/>
</dbReference>
<accession>A0A5C5VUF9</accession>
<organism evidence="3 4">
    <name type="scientific">Botrimarina hoheduenensis</name>
    <dbReference type="NCBI Taxonomy" id="2528000"/>
    <lineage>
        <taxon>Bacteria</taxon>
        <taxon>Pseudomonadati</taxon>
        <taxon>Planctomycetota</taxon>
        <taxon>Planctomycetia</taxon>
        <taxon>Pirellulales</taxon>
        <taxon>Lacipirellulaceae</taxon>
        <taxon>Botrimarina</taxon>
    </lineage>
</organism>
<evidence type="ECO:0000313" key="4">
    <source>
        <dbReference type="Proteomes" id="UP000318995"/>
    </source>
</evidence>
<evidence type="ECO:0000256" key="2">
    <source>
        <dbReference type="HAMAP-Rule" id="MF_00518"/>
    </source>
</evidence>
<dbReference type="GO" id="GO:0019478">
    <property type="term" value="P:D-amino acid catabolic process"/>
    <property type="evidence" value="ECO:0007669"/>
    <property type="project" value="UniProtKB-UniRule"/>
</dbReference>
<evidence type="ECO:0000256" key="1">
    <source>
        <dbReference type="ARBA" id="ARBA00009673"/>
    </source>
</evidence>
<keyword evidence="2" id="KW-0820">tRNA-binding</keyword>
<comment type="subunit">
    <text evidence="2">Homodimer.</text>
</comment>
<comment type="subcellular location">
    <subcellularLocation>
        <location evidence="2">Cytoplasm</location>
    </subcellularLocation>
</comment>
<comment type="catalytic activity">
    <reaction evidence="2">
        <text>a D-aminoacyl-tRNA + H2O = a tRNA + a D-alpha-amino acid + H(+)</text>
        <dbReference type="Rhea" id="RHEA:13953"/>
        <dbReference type="Rhea" id="RHEA-COMP:10123"/>
        <dbReference type="Rhea" id="RHEA-COMP:10124"/>
        <dbReference type="ChEBI" id="CHEBI:15377"/>
        <dbReference type="ChEBI" id="CHEBI:15378"/>
        <dbReference type="ChEBI" id="CHEBI:59871"/>
        <dbReference type="ChEBI" id="CHEBI:78442"/>
        <dbReference type="ChEBI" id="CHEBI:79333"/>
        <dbReference type="EC" id="3.1.1.96"/>
    </reaction>
</comment>
<keyword evidence="2" id="KW-0694">RNA-binding</keyword>
<dbReference type="Gene3D" id="3.50.80.10">
    <property type="entry name" value="D-tyrosyl-tRNA(Tyr) deacylase"/>
    <property type="match status" value="1"/>
</dbReference>
<evidence type="ECO:0000313" key="3">
    <source>
        <dbReference type="EMBL" id="TWT41555.1"/>
    </source>
</evidence>
<dbReference type="SUPFAM" id="SSF69500">
    <property type="entry name" value="DTD-like"/>
    <property type="match status" value="1"/>
</dbReference>
<keyword evidence="2" id="KW-0963">Cytoplasm</keyword>
<dbReference type="CDD" id="cd00563">
    <property type="entry name" value="Dtyr_deacylase"/>
    <property type="match status" value="1"/>
</dbReference>
<keyword evidence="4" id="KW-1185">Reference proteome</keyword>
<dbReference type="GO" id="GO:0000049">
    <property type="term" value="F:tRNA binding"/>
    <property type="evidence" value="ECO:0007669"/>
    <property type="project" value="UniProtKB-UniRule"/>
</dbReference>
<dbReference type="InterPro" id="IPR023509">
    <property type="entry name" value="DTD-like_sf"/>
</dbReference>
<dbReference type="Pfam" id="PF02580">
    <property type="entry name" value="Tyr_Deacylase"/>
    <property type="match status" value="1"/>
</dbReference>
<dbReference type="GO" id="GO:0005737">
    <property type="term" value="C:cytoplasm"/>
    <property type="evidence" value="ECO:0007669"/>
    <property type="project" value="UniProtKB-SubCell"/>
</dbReference>
<comment type="catalytic activity">
    <reaction evidence="2">
        <text>glycyl-tRNA(Ala) + H2O = tRNA(Ala) + glycine + H(+)</text>
        <dbReference type="Rhea" id="RHEA:53744"/>
        <dbReference type="Rhea" id="RHEA-COMP:9657"/>
        <dbReference type="Rhea" id="RHEA-COMP:13640"/>
        <dbReference type="ChEBI" id="CHEBI:15377"/>
        <dbReference type="ChEBI" id="CHEBI:15378"/>
        <dbReference type="ChEBI" id="CHEBI:57305"/>
        <dbReference type="ChEBI" id="CHEBI:78442"/>
        <dbReference type="ChEBI" id="CHEBI:78522"/>
    </reaction>
</comment>
<dbReference type="HAMAP" id="MF_00518">
    <property type="entry name" value="Deacylase_Dtd"/>
    <property type="match status" value="1"/>
</dbReference>
<dbReference type="EC" id="3.1.1.-" evidence="2"/>
<sequence length="148" mass="15973">MRSVVQRVTSARVTVSEEVVGEIGPGLLVLLGVAEADGDREITWMAEKLVGLRIFDDPQGKMNLSLLDTGGEMLVVSQFTLLADCRKGKRPSYLGAAPPELAEPLYEQFVAAVRTRGVRVATGQFRTEMHVSLVNHGPVTIIVDTPTG</sequence>
<comment type="function">
    <text evidence="2">An aminoacyl-tRNA editing enzyme that deacylates mischarged D-aminoacyl-tRNAs. Also deacylates mischarged glycyl-tRNA(Ala), protecting cells against glycine mischarging by AlaRS. Acts via tRNA-based rather than protein-based catalysis; rejects L-amino acids rather than detecting D-amino acids in the active site. By recycling D-aminoacyl-tRNA to D-amino acids and free tRNA molecules, this enzyme counteracts the toxicity associated with the formation of D-aminoacyl-tRNA entities in vivo and helps enforce protein L-homochirality.</text>
</comment>
<reference evidence="3 4" key="1">
    <citation type="submission" date="2019-02" db="EMBL/GenBank/DDBJ databases">
        <title>Deep-cultivation of Planctomycetes and their phenomic and genomic characterization uncovers novel biology.</title>
        <authorList>
            <person name="Wiegand S."/>
            <person name="Jogler M."/>
            <person name="Boedeker C."/>
            <person name="Pinto D."/>
            <person name="Vollmers J."/>
            <person name="Rivas-Marin E."/>
            <person name="Kohn T."/>
            <person name="Peeters S.H."/>
            <person name="Heuer A."/>
            <person name="Rast P."/>
            <person name="Oberbeckmann S."/>
            <person name="Bunk B."/>
            <person name="Jeske O."/>
            <person name="Meyerdierks A."/>
            <person name="Storesund J.E."/>
            <person name="Kallscheuer N."/>
            <person name="Luecker S."/>
            <person name="Lage O.M."/>
            <person name="Pohl T."/>
            <person name="Merkel B.J."/>
            <person name="Hornburger P."/>
            <person name="Mueller R.-W."/>
            <person name="Bruemmer F."/>
            <person name="Labrenz M."/>
            <person name="Spormann A.M."/>
            <person name="Op Den Camp H."/>
            <person name="Overmann J."/>
            <person name="Amann R."/>
            <person name="Jetten M.S.M."/>
            <person name="Mascher T."/>
            <person name="Medema M.H."/>
            <person name="Devos D.P."/>
            <person name="Kaster A.-K."/>
            <person name="Ovreas L."/>
            <person name="Rohde M."/>
            <person name="Galperin M.Y."/>
            <person name="Jogler C."/>
        </authorList>
    </citation>
    <scope>NUCLEOTIDE SEQUENCE [LARGE SCALE GENOMIC DNA]</scope>
    <source>
        <strain evidence="3 4">Pla111</strain>
    </source>
</reference>
<dbReference type="EC" id="3.1.1.96" evidence="2"/>
<dbReference type="PANTHER" id="PTHR10472">
    <property type="entry name" value="D-TYROSYL-TRNA TYR DEACYLASE"/>
    <property type="match status" value="1"/>
</dbReference>
<dbReference type="FunFam" id="3.50.80.10:FF:000001">
    <property type="entry name" value="D-aminoacyl-tRNA deacylase"/>
    <property type="match status" value="1"/>
</dbReference>
<proteinExistence type="inferred from homology"/>
<comment type="caution">
    <text evidence="3">The sequence shown here is derived from an EMBL/GenBank/DDBJ whole genome shotgun (WGS) entry which is preliminary data.</text>
</comment>
<dbReference type="GO" id="GO:0051500">
    <property type="term" value="F:D-tyrosyl-tRNA(Tyr) deacylase activity"/>
    <property type="evidence" value="ECO:0007669"/>
    <property type="project" value="TreeGrafter"/>
</dbReference>
<dbReference type="RefSeq" id="WP_146575144.1">
    <property type="nucleotide sequence ID" value="NZ_SJPH01000008.1"/>
</dbReference>
<dbReference type="AlphaFoldDB" id="A0A5C5VUF9"/>
<name>A0A5C5VUF9_9BACT</name>
<keyword evidence="2 3" id="KW-0378">Hydrolase</keyword>
<dbReference type="GO" id="GO:0106026">
    <property type="term" value="F:Gly-tRNA(Ala) deacylase activity"/>
    <property type="evidence" value="ECO:0007669"/>
    <property type="project" value="UniProtKB-UniRule"/>
</dbReference>
<gene>
    <name evidence="2 3" type="primary">dtd</name>
    <name evidence="3" type="ORF">Pla111_29320</name>
</gene>